<feature type="region of interest" description="Disordered" evidence="8">
    <location>
        <begin position="1"/>
        <end position="20"/>
    </location>
</feature>
<evidence type="ECO:0000256" key="6">
    <source>
        <dbReference type="ARBA" id="ARBA00032656"/>
    </source>
</evidence>
<dbReference type="GO" id="GO:0016281">
    <property type="term" value="C:eukaryotic translation initiation factor 4F complex"/>
    <property type="evidence" value="ECO:0007669"/>
    <property type="project" value="TreeGrafter"/>
</dbReference>
<name>A0AAW0WCA1_CHEQU</name>
<evidence type="ECO:0000256" key="8">
    <source>
        <dbReference type="SAM" id="MobiDB-lite"/>
    </source>
</evidence>
<evidence type="ECO:0000256" key="5">
    <source>
        <dbReference type="ARBA" id="ARBA00022917"/>
    </source>
</evidence>
<keyword evidence="10" id="KW-1185">Reference proteome</keyword>
<evidence type="ECO:0000313" key="9">
    <source>
        <dbReference type="EMBL" id="KAK8725274.1"/>
    </source>
</evidence>
<keyword evidence="4 7" id="KW-0694">RNA-binding</keyword>
<accession>A0AAW0WCA1</accession>
<dbReference type="PANTHER" id="PTHR11960">
    <property type="entry name" value="EUKARYOTIC TRANSLATION INITIATION FACTOR 4E RELATED"/>
    <property type="match status" value="1"/>
</dbReference>
<keyword evidence="3" id="KW-0810">Translation regulation</keyword>
<evidence type="ECO:0000313" key="10">
    <source>
        <dbReference type="Proteomes" id="UP001445076"/>
    </source>
</evidence>
<evidence type="ECO:0000256" key="3">
    <source>
        <dbReference type="ARBA" id="ARBA00022845"/>
    </source>
</evidence>
<evidence type="ECO:0000256" key="1">
    <source>
        <dbReference type="ARBA" id="ARBA00009860"/>
    </source>
</evidence>
<protein>
    <recommendedName>
        <fullName evidence="6">eIF-4F 25 kDa subunit</fullName>
    </recommendedName>
</protein>
<keyword evidence="2 7" id="KW-0396">Initiation factor</keyword>
<dbReference type="InterPro" id="IPR001040">
    <property type="entry name" value="TIF_eIF_4E"/>
</dbReference>
<dbReference type="PANTHER" id="PTHR11960:SF8">
    <property type="entry name" value="EUKARYOTIC TRANSLATION INITIATION FACTOR 4E1-RELATED"/>
    <property type="match status" value="1"/>
</dbReference>
<feature type="compositionally biased region" description="Acidic residues" evidence="8">
    <location>
        <begin position="8"/>
        <end position="17"/>
    </location>
</feature>
<keyword evidence="5 7" id="KW-0648">Protein biosynthesis</keyword>
<evidence type="ECO:0000256" key="4">
    <source>
        <dbReference type="ARBA" id="ARBA00022884"/>
    </source>
</evidence>
<dbReference type="GO" id="GO:0000340">
    <property type="term" value="F:RNA 7-methylguanosine cap binding"/>
    <property type="evidence" value="ECO:0007669"/>
    <property type="project" value="UniProtKB-ARBA"/>
</dbReference>
<evidence type="ECO:0000256" key="2">
    <source>
        <dbReference type="ARBA" id="ARBA00022540"/>
    </source>
</evidence>
<dbReference type="EMBL" id="JARKIK010000083">
    <property type="protein sequence ID" value="KAK8725274.1"/>
    <property type="molecule type" value="Genomic_DNA"/>
</dbReference>
<dbReference type="GO" id="GO:0003743">
    <property type="term" value="F:translation initiation factor activity"/>
    <property type="evidence" value="ECO:0007669"/>
    <property type="project" value="UniProtKB-KW"/>
</dbReference>
<dbReference type="Proteomes" id="UP001445076">
    <property type="component" value="Unassembled WGS sequence"/>
</dbReference>
<dbReference type="AlphaFoldDB" id="A0AAW0WCA1"/>
<dbReference type="PROSITE" id="PS00813">
    <property type="entry name" value="IF4E"/>
    <property type="match status" value="1"/>
</dbReference>
<dbReference type="Gene3D" id="3.30.760.10">
    <property type="entry name" value="RNA Cap, Translation Initiation Factor Eif4e"/>
    <property type="match status" value="1"/>
</dbReference>
<proteinExistence type="inferred from homology"/>
<comment type="caution">
    <text evidence="9">The sequence shown here is derived from an EMBL/GenBank/DDBJ whole genome shotgun (WGS) entry which is preliminary data.</text>
</comment>
<gene>
    <name evidence="9" type="ORF">OTU49_010791</name>
</gene>
<dbReference type="GO" id="GO:0006417">
    <property type="term" value="P:regulation of translation"/>
    <property type="evidence" value="ECO:0007669"/>
    <property type="project" value="UniProtKB-KW"/>
</dbReference>
<dbReference type="SUPFAM" id="SSF55418">
    <property type="entry name" value="eIF4e-like"/>
    <property type="match status" value="1"/>
</dbReference>
<dbReference type="InterPro" id="IPR023398">
    <property type="entry name" value="TIF_eIF4e-like"/>
</dbReference>
<evidence type="ECO:0000256" key="7">
    <source>
        <dbReference type="RuleBase" id="RU004374"/>
    </source>
</evidence>
<comment type="similarity">
    <text evidence="1 7">Belongs to the eukaryotic initiation factor 4E family.</text>
</comment>
<organism evidence="9 10">
    <name type="scientific">Cherax quadricarinatus</name>
    <name type="common">Australian red claw crayfish</name>
    <dbReference type="NCBI Taxonomy" id="27406"/>
    <lineage>
        <taxon>Eukaryota</taxon>
        <taxon>Metazoa</taxon>
        <taxon>Ecdysozoa</taxon>
        <taxon>Arthropoda</taxon>
        <taxon>Crustacea</taxon>
        <taxon>Multicrustacea</taxon>
        <taxon>Malacostraca</taxon>
        <taxon>Eumalacostraca</taxon>
        <taxon>Eucarida</taxon>
        <taxon>Decapoda</taxon>
        <taxon>Pleocyemata</taxon>
        <taxon>Astacidea</taxon>
        <taxon>Parastacoidea</taxon>
        <taxon>Parastacidae</taxon>
        <taxon>Cherax</taxon>
    </lineage>
</organism>
<dbReference type="Pfam" id="PF01652">
    <property type="entry name" value="IF4E"/>
    <property type="match status" value="1"/>
</dbReference>
<sequence length="208" mass="24355">MNDHQEQQSEEEGEEMEMTQLGVSRSFKHPLRCKWTMWFFKIEPNLPWEDCQKEVTSFNTVEDFWSLYNHIEPPSRLKPGRDYSLFKEGIKPMWEDERNCKGGRWLVTINKQQRSTELEILWLEILMLMIGENFEDHNEEICGAVVNIRNKGDKIGVWTANSKNKCGILKIGEICKSAMKLNSTQTITYQAHSAQQKKGSDVRSMYTI</sequence>
<dbReference type="InterPro" id="IPR019770">
    <property type="entry name" value="TIF_eIF_4E_CS"/>
</dbReference>
<reference evidence="9 10" key="1">
    <citation type="journal article" date="2024" name="BMC Genomics">
        <title>Genome assembly of redclaw crayfish (Cherax quadricarinatus) provides insights into its immune adaptation and hypoxia tolerance.</title>
        <authorList>
            <person name="Liu Z."/>
            <person name="Zheng J."/>
            <person name="Li H."/>
            <person name="Fang K."/>
            <person name="Wang S."/>
            <person name="He J."/>
            <person name="Zhou D."/>
            <person name="Weng S."/>
            <person name="Chi M."/>
            <person name="Gu Z."/>
            <person name="He J."/>
            <person name="Li F."/>
            <person name="Wang M."/>
        </authorList>
    </citation>
    <scope>NUCLEOTIDE SEQUENCE [LARGE SCALE GENOMIC DNA]</scope>
    <source>
        <strain evidence="9">ZL_2023a</strain>
    </source>
</reference>